<evidence type="ECO:0000256" key="1">
    <source>
        <dbReference type="ARBA" id="ARBA00004202"/>
    </source>
</evidence>
<evidence type="ECO:0000256" key="6">
    <source>
        <dbReference type="ARBA" id="ARBA00022840"/>
    </source>
</evidence>
<dbReference type="CDD" id="cd03215">
    <property type="entry name" value="ABC_Carb_Monos_II"/>
    <property type="match status" value="1"/>
</dbReference>
<dbReference type="PROSITE" id="PS50893">
    <property type="entry name" value="ABC_TRANSPORTER_2"/>
    <property type="match status" value="2"/>
</dbReference>
<dbReference type="GeneID" id="78512662"/>
<evidence type="ECO:0000256" key="2">
    <source>
        <dbReference type="ARBA" id="ARBA00022448"/>
    </source>
</evidence>
<evidence type="ECO:0000256" key="4">
    <source>
        <dbReference type="ARBA" id="ARBA00022737"/>
    </source>
</evidence>
<dbReference type="InterPro" id="IPR027417">
    <property type="entry name" value="P-loop_NTPase"/>
</dbReference>
<name>E1QW56_OLSUV</name>
<accession>E1QW56</accession>
<dbReference type="GO" id="GO:0005524">
    <property type="term" value="F:ATP binding"/>
    <property type="evidence" value="ECO:0007669"/>
    <property type="project" value="UniProtKB-KW"/>
</dbReference>
<dbReference type="eggNOG" id="COG3845">
    <property type="taxonomic scope" value="Bacteria"/>
</dbReference>
<sequence>MGNVIETVGLTKAFGDFVANDHIDLIVRKSEIKCIVGENGAGKSTLMNMLYGMLQPTSGRILIRGEEVSLRSPTDAIKHGLGMVHQHFKLVPSLAVYENVLLGTEILHKGSRLIDTQEEIRSVSALIKKYKFDLDPRAKVEDISVGSRQCVEILKMLYRNVDVLIMDEPTAVLTPQEVDKLFDNLRELRGQGKTIIVITHKLREVMEISDSVTVIKHGKVVGSMATKDSSQEQIAQMMVGREVVLTVHNDVTTPPSEEVAFSAKGLSTVNEYGKEVLHKLSFDVHRGEILGVAGVEGNGQTELVKVLTGLMTTTEGKVTLDGVDITNQWPDQLRDDGVAIIPEDRFEDGLCATMSVADNCIAGHHGDPAVCRHGILNRRAVLAQRDALLEKYDIRVGDIDGQVGALSGGNAQKVIVARELESAPKFLIACQPTRGVDIGATESIHEEILRFRNAGSSVLLVSSELTEVLGLSDRIVVMCKGQITGEVLPRETTSTELGLLMAGVKKGGGEGLEG</sequence>
<feature type="domain" description="ABC transporter" evidence="9">
    <location>
        <begin position="261"/>
        <end position="505"/>
    </location>
</feature>
<keyword evidence="4" id="KW-0677">Repeat</keyword>
<dbReference type="EMBL" id="CP002106">
    <property type="protein sequence ID" value="ADK68359.1"/>
    <property type="molecule type" value="Genomic_DNA"/>
</dbReference>
<dbReference type="InterPro" id="IPR017871">
    <property type="entry name" value="ABC_transporter-like_CS"/>
</dbReference>
<comment type="subcellular location">
    <subcellularLocation>
        <location evidence="1">Cell membrane</location>
        <topology evidence="1">Peripheral membrane protein</topology>
    </subcellularLocation>
</comment>
<organism evidence="10 11">
    <name type="scientific">Olsenella uli (strain ATCC 49627 / DSM 7084 / CCUG 31166 / CIP 109912 / JCM 12494 / LMG 11480 / NCIMB 702895 / VPI D76D-27C)</name>
    <name type="common">Lactobacillus uli</name>
    <dbReference type="NCBI Taxonomy" id="633147"/>
    <lineage>
        <taxon>Bacteria</taxon>
        <taxon>Bacillati</taxon>
        <taxon>Actinomycetota</taxon>
        <taxon>Coriobacteriia</taxon>
        <taxon>Coriobacteriales</taxon>
        <taxon>Atopobiaceae</taxon>
        <taxon>Olsenella</taxon>
    </lineage>
</organism>
<dbReference type="HOGENOM" id="CLU_000604_92_0_11"/>
<feature type="domain" description="ABC transporter" evidence="9">
    <location>
        <begin position="5"/>
        <end position="242"/>
    </location>
</feature>
<dbReference type="PROSITE" id="PS00211">
    <property type="entry name" value="ABC_TRANSPORTER_1"/>
    <property type="match status" value="1"/>
</dbReference>
<keyword evidence="5" id="KW-0547">Nucleotide-binding</keyword>
<evidence type="ECO:0000313" key="10">
    <source>
        <dbReference type="EMBL" id="ADK68359.1"/>
    </source>
</evidence>
<keyword evidence="2" id="KW-0813">Transport</keyword>
<evidence type="ECO:0000256" key="8">
    <source>
        <dbReference type="ARBA" id="ARBA00023136"/>
    </source>
</evidence>
<evidence type="ECO:0000256" key="7">
    <source>
        <dbReference type="ARBA" id="ARBA00022967"/>
    </source>
</evidence>
<dbReference type="AlphaFoldDB" id="E1QW56"/>
<dbReference type="FunFam" id="3.40.50.300:FF:000127">
    <property type="entry name" value="Ribose import ATP-binding protein RbsA"/>
    <property type="match status" value="1"/>
</dbReference>
<dbReference type="GO" id="GO:0016887">
    <property type="term" value="F:ATP hydrolysis activity"/>
    <property type="evidence" value="ECO:0007669"/>
    <property type="project" value="InterPro"/>
</dbReference>
<reference evidence="10 11" key="1">
    <citation type="journal article" date="2010" name="Stand. Genomic Sci.">
        <title>Complete genome sequence of Olsenella uli type strain (VPI D76D-27C).</title>
        <authorList>
            <person name="Goker M."/>
            <person name="Held B."/>
            <person name="Lucas S."/>
            <person name="Nolan M."/>
            <person name="Yasawong M."/>
            <person name="Glavina Del Rio T."/>
            <person name="Tice H."/>
            <person name="Cheng J.F."/>
            <person name="Bruce D."/>
            <person name="Detter J.C."/>
            <person name="Tapia R."/>
            <person name="Han C."/>
            <person name="Goodwin L."/>
            <person name="Pitluck S."/>
            <person name="Liolios K."/>
            <person name="Ivanova N."/>
            <person name="Mavromatis K."/>
            <person name="Mikhailova N."/>
            <person name="Pati A."/>
            <person name="Chen A."/>
            <person name="Palaniappan K."/>
            <person name="Land M."/>
            <person name="Hauser L."/>
            <person name="Chang Y.J."/>
            <person name="Jeffries C.D."/>
            <person name="Rohde M."/>
            <person name="Sikorski J."/>
            <person name="Pukall R."/>
            <person name="Woyke T."/>
            <person name="Bristow J."/>
            <person name="Eisen J.A."/>
            <person name="Markowitz V."/>
            <person name="Hugenholtz P."/>
            <person name="Kyrpides N.C."/>
            <person name="Klenk H.P."/>
            <person name="Lapidus A."/>
        </authorList>
    </citation>
    <scope>NUCLEOTIDE SEQUENCE [LARGE SCALE GENOMIC DNA]</scope>
    <source>
        <strain evidence="11">ATCC 49627 / DSM 7084 / CIP 109912 / JCM 12494 / NCIMB 702895 / VPI D76D-27C</strain>
    </source>
</reference>
<dbReference type="Gene3D" id="3.40.50.300">
    <property type="entry name" value="P-loop containing nucleotide triphosphate hydrolases"/>
    <property type="match status" value="2"/>
</dbReference>
<dbReference type="PANTHER" id="PTHR43790:SF4">
    <property type="entry name" value="GUANOSINE IMPORT ATP-BINDING PROTEIN NUPO"/>
    <property type="match status" value="1"/>
</dbReference>
<dbReference type="STRING" id="633147.Olsu_1253"/>
<keyword evidence="6 10" id="KW-0067">ATP-binding</keyword>
<keyword evidence="11" id="KW-1185">Reference proteome</keyword>
<evidence type="ECO:0000256" key="3">
    <source>
        <dbReference type="ARBA" id="ARBA00022475"/>
    </source>
</evidence>
<keyword evidence="8" id="KW-0472">Membrane</keyword>
<dbReference type="InterPro" id="IPR003593">
    <property type="entry name" value="AAA+_ATPase"/>
</dbReference>
<evidence type="ECO:0000313" key="11">
    <source>
        <dbReference type="Proteomes" id="UP000000333"/>
    </source>
</evidence>
<dbReference type="Proteomes" id="UP000000333">
    <property type="component" value="Chromosome"/>
</dbReference>
<keyword evidence="3" id="KW-1003">Cell membrane</keyword>
<dbReference type="InterPro" id="IPR050107">
    <property type="entry name" value="ABC_carbohydrate_import_ATPase"/>
</dbReference>
<evidence type="ECO:0000256" key="5">
    <source>
        <dbReference type="ARBA" id="ARBA00022741"/>
    </source>
</evidence>
<dbReference type="KEGG" id="ols:Olsu_1253"/>
<protein>
    <submittedName>
        <fullName evidence="10">Nucleoside ABC transporter ATP-binding protein</fullName>
    </submittedName>
</protein>
<dbReference type="SMART" id="SM00382">
    <property type="entry name" value="AAA"/>
    <property type="match status" value="1"/>
</dbReference>
<dbReference type="Pfam" id="PF00005">
    <property type="entry name" value="ABC_tran"/>
    <property type="match status" value="2"/>
</dbReference>
<dbReference type="InterPro" id="IPR003439">
    <property type="entry name" value="ABC_transporter-like_ATP-bd"/>
</dbReference>
<keyword evidence="7" id="KW-1278">Translocase</keyword>
<evidence type="ECO:0000259" key="9">
    <source>
        <dbReference type="PROSITE" id="PS50893"/>
    </source>
</evidence>
<proteinExistence type="predicted"/>
<dbReference type="OrthoDB" id="39350at2"/>
<dbReference type="SUPFAM" id="SSF52540">
    <property type="entry name" value="P-loop containing nucleoside triphosphate hydrolases"/>
    <property type="match status" value="2"/>
</dbReference>
<dbReference type="PANTHER" id="PTHR43790">
    <property type="entry name" value="CARBOHYDRATE TRANSPORT ATP-BINDING PROTEIN MG119-RELATED"/>
    <property type="match status" value="1"/>
</dbReference>
<dbReference type="RefSeq" id="WP_013252111.1">
    <property type="nucleotide sequence ID" value="NC_014363.1"/>
</dbReference>
<dbReference type="GO" id="GO:0005886">
    <property type="term" value="C:plasma membrane"/>
    <property type="evidence" value="ECO:0007669"/>
    <property type="project" value="UniProtKB-SubCell"/>
</dbReference>
<dbReference type="CDD" id="cd03216">
    <property type="entry name" value="ABC_Carb_Monos_I"/>
    <property type="match status" value="1"/>
</dbReference>
<gene>
    <name evidence="10" type="ordered locus">Olsu_1253</name>
</gene>